<accession>A0A5C3KFX2</accession>
<keyword evidence="1" id="KW-0378">Hydrolase</keyword>
<dbReference type="Proteomes" id="UP000307440">
    <property type="component" value="Unassembled WGS sequence"/>
</dbReference>
<dbReference type="Pfam" id="PF13242">
    <property type="entry name" value="Hydrolase_like"/>
    <property type="match status" value="1"/>
</dbReference>
<dbReference type="InterPro" id="IPR050324">
    <property type="entry name" value="CDP-alcohol_PTase-I"/>
</dbReference>
<keyword evidence="2" id="KW-1185">Reference proteome</keyword>
<dbReference type="AlphaFoldDB" id="A0A5C3KFX2"/>
<protein>
    <submittedName>
        <fullName evidence="1">HAD-superfamily hydrolase</fullName>
    </submittedName>
</protein>
<dbReference type="OrthoDB" id="10251048at2759"/>
<dbReference type="EMBL" id="ML210366">
    <property type="protein sequence ID" value="TFK18971.1"/>
    <property type="molecule type" value="Genomic_DNA"/>
</dbReference>
<name>A0A5C3KFX2_COPMA</name>
<dbReference type="NCBIfam" id="TIGR01456">
    <property type="entry name" value="CECR5"/>
    <property type="match status" value="1"/>
</dbReference>
<dbReference type="InterPro" id="IPR023214">
    <property type="entry name" value="HAD_sf"/>
</dbReference>
<reference evidence="1 2" key="1">
    <citation type="journal article" date="2019" name="Nat. Ecol. Evol.">
        <title>Megaphylogeny resolves global patterns of mushroom evolution.</title>
        <authorList>
            <person name="Varga T."/>
            <person name="Krizsan K."/>
            <person name="Foldi C."/>
            <person name="Dima B."/>
            <person name="Sanchez-Garcia M."/>
            <person name="Sanchez-Ramirez S."/>
            <person name="Szollosi G.J."/>
            <person name="Szarkandi J.G."/>
            <person name="Papp V."/>
            <person name="Albert L."/>
            <person name="Andreopoulos W."/>
            <person name="Angelini C."/>
            <person name="Antonin V."/>
            <person name="Barry K.W."/>
            <person name="Bougher N.L."/>
            <person name="Buchanan P."/>
            <person name="Buyck B."/>
            <person name="Bense V."/>
            <person name="Catcheside P."/>
            <person name="Chovatia M."/>
            <person name="Cooper J."/>
            <person name="Damon W."/>
            <person name="Desjardin D."/>
            <person name="Finy P."/>
            <person name="Geml J."/>
            <person name="Haridas S."/>
            <person name="Hughes K."/>
            <person name="Justo A."/>
            <person name="Karasinski D."/>
            <person name="Kautmanova I."/>
            <person name="Kiss B."/>
            <person name="Kocsube S."/>
            <person name="Kotiranta H."/>
            <person name="LaButti K.M."/>
            <person name="Lechner B.E."/>
            <person name="Liimatainen K."/>
            <person name="Lipzen A."/>
            <person name="Lukacs Z."/>
            <person name="Mihaltcheva S."/>
            <person name="Morgado L.N."/>
            <person name="Niskanen T."/>
            <person name="Noordeloos M.E."/>
            <person name="Ohm R.A."/>
            <person name="Ortiz-Santana B."/>
            <person name="Ovrebo C."/>
            <person name="Racz N."/>
            <person name="Riley R."/>
            <person name="Savchenko A."/>
            <person name="Shiryaev A."/>
            <person name="Soop K."/>
            <person name="Spirin V."/>
            <person name="Szebenyi C."/>
            <person name="Tomsovsky M."/>
            <person name="Tulloss R.E."/>
            <person name="Uehling J."/>
            <person name="Grigoriev I.V."/>
            <person name="Vagvolgyi C."/>
            <person name="Papp T."/>
            <person name="Martin F.M."/>
            <person name="Miettinen O."/>
            <person name="Hibbett D.S."/>
            <person name="Nagy L.G."/>
        </authorList>
    </citation>
    <scope>NUCLEOTIDE SEQUENCE [LARGE SCALE GENOMIC DNA]</scope>
    <source>
        <strain evidence="1 2">CBS 121175</strain>
    </source>
</reference>
<dbReference type="PANTHER" id="PTHR14269">
    <property type="entry name" value="CDP-DIACYLGLYCEROL--GLYCEROL-3-PHOSPHATE 3-PHOSPHATIDYLTRANSFERASE-RELATED"/>
    <property type="match status" value="1"/>
</dbReference>
<proteinExistence type="predicted"/>
<dbReference type="PANTHER" id="PTHR14269:SF4">
    <property type="entry name" value="CAT EYE SYNDROME CRITICAL REGION PROTEIN 5"/>
    <property type="match status" value="1"/>
</dbReference>
<evidence type="ECO:0000313" key="1">
    <source>
        <dbReference type="EMBL" id="TFK18971.1"/>
    </source>
</evidence>
<dbReference type="Gene3D" id="3.40.50.1000">
    <property type="entry name" value="HAD superfamily/HAD-like"/>
    <property type="match status" value="2"/>
</dbReference>
<dbReference type="InterPro" id="IPR006353">
    <property type="entry name" value="HAD-SF_hydro_IIA_CECR5"/>
</dbReference>
<dbReference type="NCBIfam" id="TIGR01460">
    <property type="entry name" value="HAD-SF-IIA"/>
    <property type="match status" value="1"/>
</dbReference>
<dbReference type="GO" id="GO:0016787">
    <property type="term" value="F:hydrolase activity"/>
    <property type="evidence" value="ECO:0007669"/>
    <property type="project" value="UniProtKB-KW"/>
</dbReference>
<dbReference type="GO" id="GO:0005739">
    <property type="term" value="C:mitochondrion"/>
    <property type="evidence" value="ECO:0007669"/>
    <property type="project" value="TreeGrafter"/>
</dbReference>
<sequence>MSFANGRSSLRVISQLVSHPSSTITRRCLQTGAPTRRIPPLGFVFDIDGVLIRGPHVLPAAKQALKTLQGDNPFKTKIPYILLTNGGGVTEEERSKRLSDKLEVPIHEAQYIQAHTVIKKYAQQYAEEPVLVLGGKLDAVRKVAENYGFRKAYTSLDIHSWNPAVWPFYKLTDAERAVAKSADFSQTPISAVFVFHDPRNWALDVQILCDIVQSGGIVGGPPVPILSLSKPVKVVFCNPDLLWRSDFEQPRLGQGAFKEAFQAVFKALTGDYYPHVQYGKPSKETYDFAKDVMQRHCQEQFGVLDPALNLYMIGDNPASDIAGANQAKWDSILVKTGVYDPLHGPPAHHPTHIADDVNEAVNWAIEREYTRLLGK</sequence>
<dbReference type="Pfam" id="PF13344">
    <property type="entry name" value="Hydrolase_6"/>
    <property type="match status" value="1"/>
</dbReference>
<dbReference type="STRING" id="230819.A0A5C3KFX2"/>
<dbReference type="InterPro" id="IPR006357">
    <property type="entry name" value="HAD-SF_hydro_IIA"/>
</dbReference>
<dbReference type="InterPro" id="IPR036412">
    <property type="entry name" value="HAD-like_sf"/>
</dbReference>
<dbReference type="GO" id="GO:0046474">
    <property type="term" value="P:glycerophospholipid biosynthetic process"/>
    <property type="evidence" value="ECO:0007669"/>
    <property type="project" value="TreeGrafter"/>
</dbReference>
<gene>
    <name evidence="1" type="ORF">FA15DRAFT_674846</name>
</gene>
<evidence type="ECO:0000313" key="2">
    <source>
        <dbReference type="Proteomes" id="UP000307440"/>
    </source>
</evidence>
<organism evidence="1 2">
    <name type="scientific">Coprinopsis marcescibilis</name>
    <name type="common">Agaric fungus</name>
    <name type="synonym">Psathyrella marcescibilis</name>
    <dbReference type="NCBI Taxonomy" id="230819"/>
    <lineage>
        <taxon>Eukaryota</taxon>
        <taxon>Fungi</taxon>
        <taxon>Dikarya</taxon>
        <taxon>Basidiomycota</taxon>
        <taxon>Agaricomycotina</taxon>
        <taxon>Agaricomycetes</taxon>
        <taxon>Agaricomycetidae</taxon>
        <taxon>Agaricales</taxon>
        <taxon>Agaricineae</taxon>
        <taxon>Psathyrellaceae</taxon>
        <taxon>Coprinopsis</taxon>
    </lineage>
</organism>
<dbReference type="SUPFAM" id="SSF56784">
    <property type="entry name" value="HAD-like"/>
    <property type="match status" value="1"/>
</dbReference>